<dbReference type="InterPro" id="IPR005135">
    <property type="entry name" value="Endo/exonuclease/phosphatase"/>
</dbReference>
<dbReference type="Pfam" id="PF03372">
    <property type="entry name" value="Exo_endo_phos"/>
    <property type="match status" value="1"/>
</dbReference>
<keyword evidence="3" id="KW-0269">Exonuclease</keyword>
<dbReference type="GO" id="GO:0000175">
    <property type="term" value="F:3'-5'-RNA exonuclease activity"/>
    <property type="evidence" value="ECO:0007669"/>
    <property type="project" value="TreeGrafter"/>
</dbReference>
<protein>
    <submittedName>
        <fullName evidence="3">Endonuclease/exonuclease/phosphatase family protein</fullName>
    </submittedName>
</protein>
<dbReference type="EMBL" id="CP040812">
    <property type="protein sequence ID" value="QCY70637.1"/>
    <property type="molecule type" value="Genomic_DNA"/>
</dbReference>
<keyword evidence="3" id="KW-0378">Hydrolase</keyword>
<keyword evidence="4" id="KW-1185">Reference proteome</keyword>
<keyword evidence="1" id="KW-0732">Signal</keyword>
<dbReference type="Proteomes" id="UP000309016">
    <property type="component" value="Chromosome"/>
</dbReference>
<dbReference type="Gene3D" id="3.60.10.10">
    <property type="entry name" value="Endonuclease/exonuclease/phosphatase"/>
    <property type="match status" value="1"/>
</dbReference>
<dbReference type="KEGG" id="afla:FHG64_15215"/>
<feature type="chain" id="PRO_5023058886" evidence="1">
    <location>
        <begin position="21"/>
        <end position="278"/>
    </location>
</feature>
<name>A0A5B7X5H9_9FLAO</name>
<organism evidence="3 4">
    <name type="scientific">Antarcticibacterium flavum</name>
    <dbReference type="NCBI Taxonomy" id="2058175"/>
    <lineage>
        <taxon>Bacteria</taxon>
        <taxon>Pseudomonadati</taxon>
        <taxon>Bacteroidota</taxon>
        <taxon>Flavobacteriia</taxon>
        <taxon>Flavobacteriales</taxon>
        <taxon>Flavobacteriaceae</taxon>
        <taxon>Antarcticibacterium</taxon>
    </lineage>
</organism>
<evidence type="ECO:0000256" key="1">
    <source>
        <dbReference type="SAM" id="SignalP"/>
    </source>
</evidence>
<dbReference type="GO" id="GO:0004519">
    <property type="term" value="F:endonuclease activity"/>
    <property type="evidence" value="ECO:0007669"/>
    <property type="project" value="UniProtKB-KW"/>
</dbReference>
<dbReference type="OrthoDB" id="9793162at2"/>
<evidence type="ECO:0000313" key="4">
    <source>
        <dbReference type="Proteomes" id="UP000309016"/>
    </source>
</evidence>
<feature type="signal peptide" evidence="1">
    <location>
        <begin position="1"/>
        <end position="20"/>
    </location>
</feature>
<dbReference type="PANTHER" id="PTHR12121:SF36">
    <property type="entry name" value="ENDONUCLEASE_EXONUCLEASE_PHOSPHATASE DOMAIN-CONTAINING PROTEIN"/>
    <property type="match status" value="1"/>
</dbReference>
<evidence type="ECO:0000313" key="3">
    <source>
        <dbReference type="EMBL" id="QCY70637.1"/>
    </source>
</evidence>
<dbReference type="AlphaFoldDB" id="A0A5B7X5H9"/>
<gene>
    <name evidence="3" type="ORF">FHG64_15215</name>
</gene>
<evidence type="ECO:0000259" key="2">
    <source>
        <dbReference type="Pfam" id="PF03372"/>
    </source>
</evidence>
<accession>A0A5B7X5H9</accession>
<dbReference type="InterPro" id="IPR036691">
    <property type="entry name" value="Endo/exonu/phosph_ase_sf"/>
</dbReference>
<feature type="domain" description="Endonuclease/exonuclease/phosphatase" evidence="2">
    <location>
        <begin position="25"/>
        <end position="268"/>
    </location>
</feature>
<keyword evidence="3" id="KW-0540">Nuclease</keyword>
<proteinExistence type="predicted"/>
<dbReference type="CDD" id="cd09083">
    <property type="entry name" value="EEP-1"/>
    <property type="match status" value="1"/>
</dbReference>
<dbReference type="RefSeq" id="WP_139067206.1">
    <property type="nucleotide sequence ID" value="NZ_CP040812.1"/>
</dbReference>
<reference evidence="3 4" key="1">
    <citation type="submission" date="2019-06" db="EMBL/GenBank/DDBJ databases">
        <title>Complete genome sequence of Antarcticibacterium flavum KCTC 52984T from an Antarctic marine sediment.</title>
        <authorList>
            <person name="Lee Y.M."/>
            <person name="Shin S.C."/>
        </authorList>
    </citation>
    <scope>NUCLEOTIDE SEQUENCE [LARGE SCALE GENOMIC DNA]</scope>
    <source>
        <strain evidence="3 4">KCTC 52984</strain>
    </source>
</reference>
<keyword evidence="3" id="KW-0255">Endonuclease</keyword>
<dbReference type="PANTHER" id="PTHR12121">
    <property type="entry name" value="CARBON CATABOLITE REPRESSOR PROTEIN 4"/>
    <property type="match status" value="1"/>
</dbReference>
<dbReference type="InterPro" id="IPR050410">
    <property type="entry name" value="CCR4/nocturin_mRNA_transcr"/>
</dbReference>
<sequence>MNKLFLITGFVLLISFAAPAQVNVMTYNIKYATENDGENSWSKRKDHLTNQLKFYHPDIMGVQEALHGQLEHIKEHVADYQYVGAARDDGKTKGEYSAVFYNTTKFEMLEEGTFWLSETPKVPSKGWDASFPRVCTWVKLKEKEGGKEFFVFNTHFDHEGDEAREKSTQLILDKMAEINKEEKPAILMGDLNLEPDTEPIKKIAAQMNDSKYSAQTVSFGPEGTFNGYDFKAPVERRIDYIFTTKGNIKILKYGVLSDSKDLKYPSDHLPVVVKLRFQ</sequence>
<dbReference type="SUPFAM" id="SSF56219">
    <property type="entry name" value="DNase I-like"/>
    <property type="match status" value="1"/>
</dbReference>